<feature type="domain" description="Ketoreductase" evidence="4">
    <location>
        <begin position="6"/>
        <end position="187"/>
    </location>
</feature>
<dbReference type="InterPro" id="IPR057326">
    <property type="entry name" value="KR_dom"/>
</dbReference>
<dbReference type="Proteomes" id="UP000367750">
    <property type="component" value="Unassembled WGS sequence"/>
</dbReference>
<dbReference type="Pfam" id="PF00106">
    <property type="entry name" value="adh_short"/>
    <property type="match status" value="1"/>
</dbReference>
<dbReference type="EMBL" id="VYKK01000001">
    <property type="protein sequence ID" value="KAA9008579.1"/>
    <property type="molecule type" value="Genomic_DNA"/>
</dbReference>
<dbReference type="Gene3D" id="3.40.50.720">
    <property type="entry name" value="NAD(P)-binding Rossmann-like Domain"/>
    <property type="match status" value="1"/>
</dbReference>
<sequence length="258" mass="27592">MELKGKIVVVTGASGGIGALSAQMAAERGAIPVLVARSEDKLKAIAGSLPGEYGMYRCDVGSSAEVEETFARIFGVYGRVDVLLNNAGFGRFALTPETGIDEYEMMMNVNYMGTVRCTKAVLPKMLEQGAGRIINVASMAGKIATAKSTAYSASKHAVLGFTNALRQELRGSGVTVSAVNPGPIDTEFFDIADPDGTYVKNLGGMIMKPSYVAKKIVGVMESGREEVDLPRWAAWAIRAYGMVPRLADRLTYKSMSRK</sequence>
<dbReference type="OrthoDB" id="9793345at2"/>
<dbReference type="InterPro" id="IPR002347">
    <property type="entry name" value="SDR_fam"/>
</dbReference>
<name>A0A5J5GK09_9BACL</name>
<dbReference type="PROSITE" id="PS00061">
    <property type="entry name" value="ADH_SHORT"/>
    <property type="match status" value="1"/>
</dbReference>
<proteinExistence type="inferred from homology"/>
<evidence type="ECO:0000256" key="1">
    <source>
        <dbReference type="ARBA" id="ARBA00006484"/>
    </source>
</evidence>
<evidence type="ECO:0000313" key="6">
    <source>
        <dbReference type="Proteomes" id="UP000367750"/>
    </source>
</evidence>
<dbReference type="RefSeq" id="WP_150456209.1">
    <property type="nucleotide sequence ID" value="NZ_VYKK01000001.1"/>
</dbReference>
<keyword evidence="2" id="KW-0560">Oxidoreductase</keyword>
<dbReference type="AlphaFoldDB" id="A0A5J5GK09"/>
<gene>
    <name evidence="5" type="ORF">F4V43_00130</name>
</gene>
<evidence type="ECO:0000313" key="5">
    <source>
        <dbReference type="EMBL" id="KAA9008579.1"/>
    </source>
</evidence>
<dbReference type="PIRSF" id="PIRSF000126">
    <property type="entry name" value="11-beta-HSD1"/>
    <property type="match status" value="1"/>
</dbReference>
<accession>A0A5J5GK09</accession>
<comment type="similarity">
    <text evidence="1 3">Belongs to the short-chain dehydrogenases/reductases (SDR) family.</text>
</comment>
<comment type="caution">
    <text evidence="5">The sequence shown here is derived from an EMBL/GenBank/DDBJ whole genome shotgun (WGS) entry which is preliminary data.</text>
</comment>
<evidence type="ECO:0000256" key="2">
    <source>
        <dbReference type="ARBA" id="ARBA00023002"/>
    </source>
</evidence>
<dbReference type="SUPFAM" id="SSF51735">
    <property type="entry name" value="NAD(P)-binding Rossmann-fold domains"/>
    <property type="match status" value="1"/>
</dbReference>
<dbReference type="PANTHER" id="PTHR44196:SF1">
    <property type="entry name" value="DEHYDROGENASE_REDUCTASE SDR FAMILY MEMBER 7B"/>
    <property type="match status" value="1"/>
</dbReference>
<dbReference type="PRINTS" id="PR00080">
    <property type="entry name" value="SDRFAMILY"/>
</dbReference>
<dbReference type="InterPro" id="IPR036291">
    <property type="entry name" value="NAD(P)-bd_dom_sf"/>
</dbReference>
<reference evidence="5 6" key="1">
    <citation type="submission" date="2019-09" db="EMBL/GenBank/DDBJ databases">
        <title>Bacillus ochoae sp. nov., Paenibacillus whitsoniae sp. nov., Paenibacillus spiritus sp. nov. Isolated from the Mars Exploration Rover during spacecraft assembly.</title>
        <authorList>
            <person name="Seuylemezian A."/>
            <person name="Vaishampayan P."/>
        </authorList>
    </citation>
    <scope>NUCLEOTIDE SEQUENCE [LARGE SCALE GENOMIC DNA]</scope>
    <source>
        <strain evidence="5 6">MER_111</strain>
    </source>
</reference>
<dbReference type="GO" id="GO:0016491">
    <property type="term" value="F:oxidoreductase activity"/>
    <property type="evidence" value="ECO:0007669"/>
    <property type="project" value="UniProtKB-KW"/>
</dbReference>
<evidence type="ECO:0000259" key="4">
    <source>
        <dbReference type="SMART" id="SM00822"/>
    </source>
</evidence>
<evidence type="ECO:0000256" key="3">
    <source>
        <dbReference type="RuleBase" id="RU000363"/>
    </source>
</evidence>
<dbReference type="SMART" id="SM00822">
    <property type="entry name" value="PKS_KR"/>
    <property type="match status" value="1"/>
</dbReference>
<dbReference type="PANTHER" id="PTHR44196">
    <property type="entry name" value="DEHYDROGENASE/REDUCTASE SDR FAMILY MEMBER 7B"/>
    <property type="match status" value="1"/>
</dbReference>
<dbReference type="PRINTS" id="PR00081">
    <property type="entry name" value="GDHRDH"/>
</dbReference>
<dbReference type="GO" id="GO:0016020">
    <property type="term" value="C:membrane"/>
    <property type="evidence" value="ECO:0007669"/>
    <property type="project" value="TreeGrafter"/>
</dbReference>
<organism evidence="5 6">
    <name type="scientific">Paenibacillus spiritus</name>
    <dbReference type="NCBI Taxonomy" id="2496557"/>
    <lineage>
        <taxon>Bacteria</taxon>
        <taxon>Bacillati</taxon>
        <taxon>Bacillota</taxon>
        <taxon>Bacilli</taxon>
        <taxon>Bacillales</taxon>
        <taxon>Paenibacillaceae</taxon>
        <taxon>Paenibacillus</taxon>
    </lineage>
</organism>
<keyword evidence="6" id="KW-1185">Reference proteome</keyword>
<dbReference type="InterPro" id="IPR020904">
    <property type="entry name" value="Sc_DH/Rdtase_CS"/>
</dbReference>
<protein>
    <submittedName>
        <fullName evidence="5">SDR family oxidoreductase</fullName>
    </submittedName>
</protein>